<dbReference type="Proteomes" id="UP001596175">
    <property type="component" value="Unassembled WGS sequence"/>
</dbReference>
<feature type="transmembrane region" description="Helical" evidence="2">
    <location>
        <begin position="49"/>
        <end position="70"/>
    </location>
</feature>
<comment type="caution">
    <text evidence="3">The sequence shown here is derived from an EMBL/GenBank/DDBJ whole genome shotgun (WGS) entry which is preliminary data.</text>
</comment>
<dbReference type="RefSeq" id="WP_378021162.1">
    <property type="nucleotide sequence ID" value="NZ_JBHSKG010000005.1"/>
</dbReference>
<keyword evidence="2" id="KW-0472">Membrane</keyword>
<reference evidence="4" key="1">
    <citation type="journal article" date="2019" name="Int. J. Syst. Evol. Microbiol.">
        <title>The Global Catalogue of Microorganisms (GCM) 10K type strain sequencing project: providing services to taxonomists for standard genome sequencing and annotation.</title>
        <authorList>
            <consortium name="The Broad Institute Genomics Platform"/>
            <consortium name="The Broad Institute Genome Sequencing Center for Infectious Disease"/>
            <person name="Wu L."/>
            <person name="Ma J."/>
        </authorList>
    </citation>
    <scope>NUCLEOTIDE SEQUENCE [LARGE SCALE GENOMIC DNA]</scope>
    <source>
        <strain evidence="4">XZYJ18</strain>
    </source>
</reference>
<sequence>MDWADRTGPRARTPSRVRPAATPPGMHLAGVGQGRGPAHGRARSQARAVAGRLGAALIVFVLALLLVTGIEAVVGHPLSGGPAGHTTLGDLVHPSR</sequence>
<evidence type="ECO:0000256" key="2">
    <source>
        <dbReference type="SAM" id="Phobius"/>
    </source>
</evidence>
<keyword evidence="2" id="KW-1133">Transmembrane helix</keyword>
<evidence type="ECO:0000256" key="1">
    <source>
        <dbReference type="SAM" id="MobiDB-lite"/>
    </source>
</evidence>
<proteinExistence type="predicted"/>
<name>A0ABV9ZD22_9PSEU</name>
<keyword evidence="4" id="KW-1185">Reference proteome</keyword>
<evidence type="ECO:0000313" key="3">
    <source>
        <dbReference type="EMBL" id="MFC5138967.1"/>
    </source>
</evidence>
<gene>
    <name evidence="3" type="ORF">ACFPK1_12050</name>
</gene>
<dbReference type="EMBL" id="JBHSKG010000005">
    <property type="protein sequence ID" value="MFC5138967.1"/>
    <property type="molecule type" value="Genomic_DNA"/>
</dbReference>
<feature type="region of interest" description="Disordered" evidence="1">
    <location>
        <begin position="1"/>
        <end position="43"/>
    </location>
</feature>
<protein>
    <submittedName>
        <fullName evidence="3">Uncharacterized protein</fullName>
    </submittedName>
</protein>
<accession>A0ABV9ZD22</accession>
<evidence type="ECO:0000313" key="4">
    <source>
        <dbReference type="Proteomes" id="UP001596175"/>
    </source>
</evidence>
<keyword evidence="2" id="KW-0812">Transmembrane</keyword>
<organism evidence="3 4">
    <name type="scientific">Actinomycetospora rhizophila</name>
    <dbReference type="NCBI Taxonomy" id="1416876"/>
    <lineage>
        <taxon>Bacteria</taxon>
        <taxon>Bacillati</taxon>
        <taxon>Actinomycetota</taxon>
        <taxon>Actinomycetes</taxon>
        <taxon>Pseudonocardiales</taxon>
        <taxon>Pseudonocardiaceae</taxon>
        <taxon>Actinomycetospora</taxon>
    </lineage>
</organism>